<comment type="caution">
    <text evidence="3">The sequence shown here is derived from an EMBL/GenBank/DDBJ whole genome shotgun (WGS) entry which is preliminary data.</text>
</comment>
<dbReference type="InterPro" id="IPR043472">
    <property type="entry name" value="Macro_dom-like"/>
</dbReference>
<dbReference type="Pfam" id="PF01661">
    <property type="entry name" value="Macro"/>
    <property type="match status" value="1"/>
</dbReference>
<proteinExistence type="predicted"/>
<dbReference type="InterPro" id="IPR002589">
    <property type="entry name" value="Macro_dom"/>
</dbReference>
<feature type="compositionally biased region" description="Basic and acidic residues" evidence="1">
    <location>
        <begin position="241"/>
        <end position="252"/>
    </location>
</feature>
<dbReference type="Proteomes" id="UP000758603">
    <property type="component" value="Unassembled WGS sequence"/>
</dbReference>
<dbReference type="AlphaFoldDB" id="A0A9P8UZ45"/>
<evidence type="ECO:0000313" key="3">
    <source>
        <dbReference type="EMBL" id="KAH6660847.1"/>
    </source>
</evidence>
<feature type="region of interest" description="Disordered" evidence="1">
    <location>
        <begin position="215"/>
        <end position="259"/>
    </location>
</feature>
<name>A0A9P8UZ45_9PEZI</name>
<protein>
    <recommendedName>
        <fullName evidence="2">Macro domain-containing protein</fullName>
    </recommendedName>
</protein>
<keyword evidence="4" id="KW-1185">Reference proteome</keyword>
<accession>A0A9P8UZ45</accession>
<dbReference type="SUPFAM" id="SSF52949">
    <property type="entry name" value="Macro domain-like"/>
    <property type="match status" value="1"/>
</dbReference>
<sequence>MPPVVASDIPSLSLLYKLKKLLPAATPPVEGATPAHNDRVALIRGDITVLAVDAIVNAANSSLLGGGGVDGAIHRAAGPQLVAECRTLNGCVTGSAKITDAYNLPCRKVIHAVGPIFDDLRPEKSHSELQGCYRSSLQLAVQHGLKTIAFSAISTGIYGYPSLDASIAACETVQKFLDGDDGKKLDKVVFVTFEDKDVRSYNSTLPRYFPLSTAASSEQNKAVQEQKAEAEATASQLPDVPKTDPADREHTYKKQKQNK</sequence>
<dbReference type="NCBIfam" id="NF001664">
    <property type="entry name" value="PRK00431.1-6"/>
    <property type="match status" value="1"/>
</dbReference>
<gene>
    <name evidence="3" type="ORF">BKA67DRAFT_654000</name>
</gene>
<dbReference type="PROSITE" id="PS51154">
    <property type="entry name" value="MACRO"/>
    <property type="match status" value="1"/>
</dbReference>
<organism evidence="3 4">
    <name type="scientific">Truncatella angustata</name>
    <dbReference type="NCBI Taxonomy" id="152316"/>
    <lineage>
        <taxon>Eukaryota</taxon>
        <taxon>Fungi</taxon>
        <taxon>Dikarya</taxon>
        <taxon>Ascomycota</taxon>
        <taxon>Pezizomycotina</taxon>
        <taxon>Sordariomycetes</taxon>
        <taxon>Xylariomycetidae</taxon>
        <taxon>Amphisphaeriales</taxon>
        <taxon>Sporocadaceae</taxon>
        <taxon>Truncatella</taxon>
    </lineage>
</organism>
<evidence type="ECO:0000256" key="1">
    <source>
        <dbReference type="SAM" id="MobiDB-lite"/>
    </source>
</evidence>
<dbReference type="RefSeq" id="XP_045964978.1">
    <property type="nucleotide sequence ID" value="XM_046106484.1"/>
</dbReference>
<feature type="domain" description="Macro" evidence="2">
    <location>
        <begin position="27"/>
        <end position="209"/>
    </location>
</feature>
<dbReference type="CDD" id="cd02908">
    <property type="entry name" value="Macro_OAADPr_deacetylase"/>
    <property type="match status" value="1"/>
</dbReference>
<dbReference type="GeneID" id="70135375"/>
<dbReference type="OrthoDB" id="6077599at2759"/>
<dbReference type="Gene3D" id="3.40.220.10">
    <property type="entry name" value="Leucine Aminopeptidase, subunit E, domain 1"/>
    <property type="match status" value="1"/>
</dbReference>
<dbReference type="EMBL" id="JAGPXC010000001">
    <property type="protein sequence ID" value="KAH6660847.1"/>
    <property type="molecule type" value="Genomic_DNA"/>
</dbReference>
<evidence type="ECO:0000259" key="2">
    <source>
        <dbReference type="PROSITE" id="PS51154"/>
    </source>
</evidence>
<evidence type="ECO:0000313" key="4">
    <source>
        <dbReference type="Proteomes" id="UP000758603"/>
    </source>
</evidence>
<dbReference type="PANTHER" id="PTHR11106:SF27">
    <property type="entry name" value="MACRO DOMAIN-CONTAINING PROTEIN"/>
    <property type="match status" value="1"/>
</dbReference>
<dbReference type="SMART" id="SM00506">
    <property type="entry name" value="A1pp"/>
    <property type="match status" value="1"/>
</dbReference>
<dbReference type="PANTHER" id="PTHR11106">
    <property type="entry name" value="GANGLIOSIDE INDUCED DIFFERENTIATION ASSOCIATED PROTEIN 2-RELATED"/>
    <property type="match status" value="1"/>
</dbReference>
<reference evidence="3" key="1">
    <citation type="journal article" date="2021" name="Nat. Commun.">
        <title>Genetic determinants of endophytism in the Arabidopsis root mycobiome.</title>
        <authorList>
            <person name="Mesny F."/>
            <person name="Miyauchi S."/>
            <person name="Thiergart T."/>
            <person name="Pickel B."/>
            <person name="Atanasova L."/>
            <person name="Karlsson M."/>
            <person name="Huettel B."/>
            <person name="Barry K.W."/>
            <person name="Haridas S."/>
            <person name="Chen C."/>
            <person name="Bauer D."/>
            <person name="Andreopoulos W."/>
            <person name="Pangilinan J."/>
            <person name="LaButti K."/>
            <person name="Riley R."/>
            <person name="Lipzen A."/>
            <person name="Clum A."/>
            <person name="Drula E."/>
            <person name="Henrissat B."/>
            <person name="Kohler A."/>
            <person name="Grigoriev I.V."/>
            <person name="Martin F.M."/>
            <person name="Hacquard S."/>
        </authorList>
    </citation>
    <scope>NUCLEOTIDE SEQUENCE</scope>
    <source>
        <strain evidence="3">MPI-SDFR-AT-0073</strain>
    </source>
</reference>